<dbReference type="Proteomes" id="UP000289859">
    <property type="component" value="Unassembled WGS sequence"/>
</dbReference>
<protein>
    <recommendedName>
        <fullName evidence="4">DUF2490 domain-containing protein</fullName>
    </recommendedName>
</protein>
<proteinExistence type="predicted"/>
<feature type="chain" id="PRO_5020858615" description="DUF2490 domain-containing protein" evidence="1">
    <location>
        <begin position="28"/>
        <end position="238"/>
    </location>
</feature>
<reference evidence="2 3" key="1">
    <citation type="submission" date="2018-07" db="EMBL/GenBank/DDBJ databases">
        <title>Leeuwenhoekiella genomics.</title>
        <authorList>
            <person name="Tahon G."/>
            <person name="Willems A."/>
        </authorList>
    </citation>
    <scope>NUCLEOTIDE SEQUENCE [LARGE SCALE GENOMIC DNA]</scope>
    <source>
        <strain evidence="2 3">LMG 29608</strain>
    </source>
</reference>
<dbReference type="InterPro" id="IPR019619">
    <property type="entry name" value="DUF2490"/>
</dbReference>
<name>A0A4Q0P148_9FLAO</name>
<keyword evidence="3" id="KW-1185">Reference proteome</keyword>
<sequence length="238" mass="27509">MHNSFKKSKILFLPFAFIILSIGGVQAQKGNHELGAWYGYFFDTDFGESNFGIMADIQQRSFNVTNDFQQLILRAGLSYKIPGSSLRAVAGYSYFNSGTFGPSNEQSFENRLYQDLIWNNQFFEGRIAILHRIRLEERFVENQDFRTRYRYFLNAKLPLNKKTMGPKTFFLWVAGELFVNGQQQIGKGQTVSLYDRTWLFGGVGYQIRSGLRAELSYMREVTNTQTKGQLIVSLFHTF</sequence>
<evidence type="ECO:0000256" key="1">
    <source>
        <dbReference type="SAM" id="SignalP"/>
    </source>
</evidence>
<organism evidence="2 3">
    <name type="scientific">Leeuwenhoekiella polynyae</name>
    <dbReference type="NCBI Taxonomy" id="1550906"/>
    <lineage>
        <taxon>Bacteria</taxon>
        <taxon>Pseudomonadati</taxon>
        <taxon>Bacteroidota</taxon>
        <taxon>Flavobacteriia</taxon>
        <taxon>Flavobacteriales</taxon>
        <taxon>Flavobacteriaceae</taxon>
        <taxon>Leeuwenhoekiella</taxon>
    </lineage>
</organism>
<evidence type="ECO:0008006" key="4">
    <source>
        <dbReference type="Google" id="ProtNLM"/>
    </source>
</evidence>
<dbReference type="RefSeq" id="WP_128766036.1">
    <property type="nucleotide sequence ID" value="NZ_JBHUOO010000045.1"/>
</dbReference>
<gene>
    <name evidence="2" type="ORF">DSM02_2640</name>
</gene>
<keyword evidence="1" id="KW-0732">Signal</keyword>
<evidence type="ECO:0000313" key="3">
    <source>
        <dbReference type="Proteomes" id="UP000289859"/>
    </source>
</evidence>
<dbReference type="Pfam" id="PF10677">
    <property type="entry name" value="DUF2490"/>
    <property type="match status" value="1"/>
</dbReference>
<dbReference type="OrthoDB" id="1118734at2"/>
<comment type="caution">
    <text evidence="2">The sequence shown here is derived from an EMBL/GenBank/DDBJ whole genome shotgun (WGS) entry which is preliminary data.</text>
</comment>
<evidence type="ECO:0000313" key="2">
    <source>
        <dbReference type="EMBL" id="RXG20204.1"/>
    </source>
</evidence>
<dbReference type="AlphaFoldDB" id="A0A4Q0P148"/>
<feature type="signal peptide" evidence="1">
    <location>
        <begin position="1"/>
        <end position="27"/>
    </location>
</feature>
<dbReference type="EMBL" id="QOVK01000012">
    <property type="protein sequence ID" value="RXG20204.1"/>
    <property type="molecule type" value="Genomic_DNA"/>
</dbReference>
<accession>A0A4Q0P148</accession>